<keyword evidence="5 13" id="KW-0444">Lipid biosynthesis</keyword>
<evidence type="ECO:0000256" key="10">
    <source>
        <dbReference type="ARBA" id="ARBA00023268"/>
    </source>
</evidence>
<feature type="active site" evidence="13">
    <location>
        <position position="116"/>
    </location>
</feature>
<dbReference type="GO" id="GO:0044550">
    <property type="term" value="P:secondary metabolite biosynthetic process"/>
    <property type="evidence" value="ECO:0007669"/>
    <property type="project" value="TreeGrafter"/>
</dbReference>
<dbReference type="OrthoDB" id="9815506at2"/>
<keyword evidence="11 13" id="KW-0012">Acyltransferase</keyword>
<dbReference type="InterPro" id="IPR013751">
    <property type="entry name" value="ACP_syn_III_N"/>
</dbReference>
<organism evidence="16 17">
    <name type="scientific">Capnocytophaga cynodegmi</name>
    <dbReference type="NCBI Taxonomy" id="28189"/>
    <lineage>
        <taxon>Bacteria</taxon>
        <taxon>Pseudomonadati</taxon>
        <taxon>Bacteroidota</taxon>
        <taxon>Flavobacteriia</taxon>
        <taxon>Flavobacteriales</taxon>
        <taxon>Flavobacteriaceae</taxon>
        <taxon>Capnocytophaga</taxon>
    </lineage>
</organism>
<dbReference type="Pfam" id="PF08541">
    <property type="entry name" value="ACP_syn_III_C"/>
    <property type="match status" value="1"/>
</dbReference>
<keyword evidence="10 13" id="KW-0511">Multifunctional enzyme</keyword>
<dbReference type="GO" id="GO:0004315">
    <property type="term" value="F:3-oxoacyl-[acyl-carrier-protein] synthase activity"/>
    <property type="evidence" value="ECO:0007669"/>
    <property type="project" value="InterPro"/>
</dbReference>
<dbReference type="Gene3D" id="3.40.47.10">
    <property type="match status" value="1"/>
</dbReference>
<evidence type="ECO:0000259" key="15">
    <source>
        <dbReference type="Pfam" id="PF08545"/>
    </source>
</evidence>
<dbReference type="Pfam" id="PF08545">
    <property type="entry name" value="ACP_syn_III"/>
    <property type="match status" value="1"/>
</dbReference>
<comment type="subcellular location">
    <subcellularLocation>
        <location evidence="13">Cytoplasm</location>
    </subcellularLocation>
</comment>
<keyword evidence="6 13" id="KW-0808">Transferase</keyword>
<dbReference type="GO" id="GO:0006633">
    <property type="term" value="P:fatty acid biosynthetic process"/>
    <property type="evidence" value="ECO:0007669"/>
    <property type="project" value="UniProtKB-UniRule"/>
</dbReference>
<evidence type="ECO:0000256" key="11">
    <source>
        <dbReference type="ARBA" id="ARBA00023315"/>
    </source>
</evidence>
<comment type="function">
    <text evidence="13">Catalyzes the condensation reaction of fatty acid synthesis by the addition to an acyl acceptor of two carbons from malonyl-ACP. Catalyzes the first condensation reaction which initiates fatty acid synthesis and may therefore play a role in governing the total rate of fatty acid production. Possesses both acetoacetyl-ACP synthase and acetyl transacylase activities. Its substrate specificity determines the biosynthesis of branched-chain and/or straight-chain of fatty acids.</text>
</comment>
<proteinExistence type="inferred from homology"/>
<dbReference type="GO" id="GO:0033818">
    <property type="term" value="F:beta-ketoacyl-acyl-carrier-protein synthase III activity"/>
    <property type="evidence" value="ECO:0007669"/>
    <property type="project" value="UniProtKB-UniRule"/>
</dbReference>
<dbReference type="PANTHER" id="PTHR34069">
    <property type="entry name" value="3-OXOACYL-[ACYL-CARRIER-PROTEIN] SYNTHASE 3"/>
    <property type="match status" value="1"/>
</dbReference>
<evidence type="ECO:0000256" key="8">
    <source>
        <dbReference type="ARBA" id="ARBA00023098"/>
    </source>
</evidence>
<evidence type="ECO:0000256" key="12">
    <source>
        <dbReference type="ARBA" id="ARBA00051096"/>
    </source>
</evidence>
<dbReference type="RefSeq" id="WP_018278543.1">
    <property type="nucleotide sequence ID" value="NZ_CDOF01000023.1"/>
</dbReference>
<reference evidence="16 17" key="1">
    <citation type="submission" date="2015-01" db="EMBL/GenBank/DDBJ databases">
        <authorList>
            <person name="MANFREDI Pablo"/>
        </authorList>
    </citation>
    <scope>NUCLEOTIDE SEQUENCE [LARGE SCALE GENOMIC DNA]</scope>
    <source>
        <strain evidence="16 17">Ccy74</strain>
    </source>
</reference>
<dbReference type="InterPro" id="IPR004655">
    <property type="entry name" value="FabH"/>
</dbReference>
<evidence type="ECO:0000256" key="3">
    <source>
        <dbReference type="ARBA" id="ARBA00012333"/>
    </source>
</evidence>
<feature type="active site" evidence="13">
    <location>
        <position position="286"/>
    </location>
</feature>
<keyword evidence="7 13" id="KW-0276">Fatty acid metabolism</keyword>
<dbReference type="AlphaFoldDB" id="A0A0B7HQZ3"/>
<feature type="domain" description="Beta-ketoacyl-[acyl-carrier-protein] synthase III N-terminal" evidence="15">
    <location>
        <begin position="110"/>
        <end position="188"/>
    </location>
</feature>
<dbReference type="InterPro" id="IPR013747">
    <property type="entry name" value="ACP_syn_III_C"/>
</dbReference>
<keyword evidence="8 13" id="KW-0443">Lipid metabolism</keyword>
<protein>
    <recommendedName>
        <fullName evidence="3 13">Beta-ketoacyl-[acyl-carrier-protein] synthase III</fullName>
        <shortName evidence="13">Beta-ketoacyl-ACP synthase III</shortName>
        <shortName evidence="13">KAS III</shortName>
        <ecNumber evidence="3 13">2.3.1.180</ecNumber>
    </recommendedName>
    <alternativeName>
        <fullName evidence="13">3-oxoacyl-[acyl-carrier-protein] synthase 3</fullName>
    </alternativeName>
    <alternativeName>
        <fullName evidence="13">3-oxoacyl-[acyl-carrier-protein] synthase III</fullName>
    </alternativeName>
</protein>
<dbReference type="PANTHER" id="PTHR34069:SF2">
    <property type="entry name" value="BETA-KETOACYL-[ACYL-CARRIER-PROTEIN] SYNTHASE III"/>
    <property type="match status" value="1"/>
</dbReference>
<evidence type="ECO:0000256" key="2">
    <source>
        <dbReference type="ARBA" id="ARBA00008642"/>
    </source>
</evidence>
<dbReference type="UniPathway" id="UPA00094"/>
<dbReference type="SUPFAM" id="SSF53901">
    <property type="entry name" value="Thiolase-like"/>
    <property type="match status" value="1"/>
</dbReference>
<evidence type="ECO:0000259" key="14">
    <source>
        <dbReference type="Pfam" id="PF08541"/>
    </source>
</evidence>
<dbReference type="GO" id="GO:0005737">
    <property type="term" value="C:cytoplasm"/>
    <property type="evidence" value="ECO:0007669"/>
    <property type="project" value="UniProtKB-SubCell"/>
</dbReference>
<keyword evidence="9 13" id="KW-0275">Fatty acid biosynthesis</keyword>
<comment type="subunit">
    <text evidence="13">Homodimer.</text>
</comment>
<evidence type="ECO:0000256" key="6">
    <source>
        <dbReference type="ARBA" id="ARBA00022679"/>
    </source>
</evidence>
<dbReference type="NCBIfam" id="TIGR00747">
    <property type="entry name" value="fabH"/>
    <property type="match status" value="1"/>
</dbReference>
<gene>
    <name evidence="13 16" type="primary">fabH</name>
    <name evidence="16" type="ORF">CCYN74_510005</name>
</gene>
<evidence type="ECO:0000256" key="1">
    <source>
        <dbReference type="ARBA" id="ARBA00005194"/>
    </source>
</evidence>
<evidence type="ECO:0000256" key="7">
    <source>
        <dbReference type="ARBA" id="ARBA00022832"/>
    </source>
</evidence>
<accession>A0A0B7HQZ3</accession>
<dbReference type="InterPro" id="IPR016039">
    <property type="entry name" value="Thiolase-like"/>
</dbReference>
<dbReference type="FunFam" id="3.40.47.10:FF:000004">
    <property type="entry name" value="3-oxoacyl-[acyl-carrier-protein] synthase 3"/>
    <property type="match status" value="1"/>
</dbReference>
<evidence type="ECO:0000256" key="9">
    <source>
        <dbReference type="ARBA" id="ARBA00023160"/>
    </source>
</evidence>
<comment type="pathway">
    <text evidence="1 13">Lipid metabolism; fatty acid biosynthesis.</text>
</comment>
<feature type="active site" evidence="13">
    <location>
        <position position="256"/>
    </location>
</feature>
<dbReference type="CDD" id="cd00830">
    <property type="entry name" value="KAS_III"/>
    <property type="match status" value="1"/>
</dbReference>
<feature type="region of interest" description="ACP-binding" evidence="13">
    <location>
        <begin position="257"/>
        <end position="261"/>
    </location>
</feature>
<dbReference type="HAMAP" id="MF_01815">
    <property type="entry name" value="FabH"/>
    <property type="match status" value="1"/>
</dbReference>
<keyword evidence="4 13" id="KW-0963">Cytoplasm</keyword>
<dbReference type="Proteomes" id="UP000038083">
    <property type="component" value="Unassembled WGS sequence"/>
</dbReference>
<feature type="domain" description="Beta-ketoacyl-[acyl-carrier-protein] synthase III C-terminal" evidence="14">
    <location>
        <begin position="240"/>
        <end position="327"/>
    </location>
</feature>
<comment type="similarity">
    <text evidence="2 13">Belongs to the thiolase-like superfamily. FabH family.</text>
</comment>
<evidence type="ECO:0000313" key="17">
    <source>
        <dbReference type="Proteomes" id="UP000038083"/>
    </source>
</evidence>
<dbReference type="EMBL" id="CDOG01000047">
    <property type="protein sequence ID" value="CEN41054.1"/>
    <property type="molecule type" value="Genomic_DNA"/>
</dbReference>
<sequence>MTKITAAITGIGGYVPDYVLTNAMLETMVDTNDEWIYTRTGIKERRILKEEAQGTSYLAIKAAQDLINKKGLDPKEIDLVILATATPDMPVALTGPYVASEIGATNAFSFDLQAACSSFLYGVSVASSYIQSGKYKKVLLIGADKMSSIIDYTDRATCIIFGDGAGAVLFEPNYEGLGVQDEILKSDGIGRNYLHIKAGGSMLPITEQGLREKKQFVYQDGRTVFKYAVSGMSGVAAEILEQNNLTKEDVQWLVPHQANKRIIDATAERIGLTEDKVMVNIHKYGNTTSATIPLALKDYENQLKKGDNVILAAFGGGFTWGAIYLKWAY</sequence>
<comment type="domain">
    <text evidence="13">The last Arg residue of the ACP-binding site is essential for the weak association between ACP/AcpP and FabH.</text>
</comment>
<comment type="catalytic activity">
    <reaction evidence="12">
        <text>malonyl-[ACP] + acetyl-CoA + H(+) = 3-oxobutanoyl-[ACP] + CO2 + CoA</text>
        <dbReference type="Rhea" id="RHEA:12080"/>
        <dbReference type="Rhea" id="RHEA-COMP:9623"/>
        <dbReference type="Rhea" id="RHEA-COMP:9625"/>
        <dbReference type="ChEBI" id="CHEBI:15378"/>
        <dbReference type="ChEBI" id="CHEBI:16526"/>
        <dbReference type="ChEBI" id="CHEBI:57287"/>
        <dbReference type="ChEBI" id="CHEBI:57288"/>
        <dbReference type="ChEBI" id="CHEBI:78449"/>
        <dbReference type="ChEBI" id="CHEBI:78450"/>
        <dbReference type="EC" id="2.3.1.180"/>
    </reaction>
    <physiologicalReaction direction="left-to-right" evidence="12">
        <dbReference type="Rhea" id="RHEA:12081"/>
    </physiologicalReaction>
</comment>
<evidence type="ECO:0000256" key="13">
    <source>
        <dbReference type="HAMAP-Rule" id="MF_01815"/>
    </source>
</evidence>
<dbReference type="NCBIfam" id="NF006829">
    <property type="entry name" value="PRK09352.1"/>
    <property type="match status" value="1"/>
</dbReference>
<dbReference type="EC" id="2.3.1.180" evidence="3 13"/>
<evidence type="ECO:0000256" key="5">
    <source>
        <dbReference type="ARBA" id="ARBA00022516"/>
    </source>
</evidence>
<name>A0A0B7HQZ3_9FLAO</name>
<evidence type="ECO:0000313" key="16">
    <source>
        <dbReference type="EMBL" id="CEN41054.1"/>
    </source>
</evidence>
<evidence type="ECO:0000256" key="4">
    <source>
        <dbReference type="ARBA" id="ARBA00022490"/>
    </source>
</evidence>